<evidence type="ECO:0000256" key="1">
    <source>
        <dbReference type="ARBA" id="ARBA00000901"/>
    </source>
</evidence>
<sequence>MIEIIPAIDLIGGQCVRLTQGDYDRRTTYYKDPLDAARRYEDCGIRRLHLVDLDGAKAAHPVNLNVLERITASTSLQVQYGGGIKNAEALRDVFGSGASRAICGSIAVTQPDAFREWLAEFGSAKMILGADTRDGRIAINGWLEAATVGVEELIGSFRGAGLSQVICTDIAKDGMLSGPSVPLYLQLQKTFPEIDITVSGGISSWEDIEELDRNGLRSVVVGKAIYEGRIRFEQLEKYMLTVRTDKNQQRC</sequence>
<dbReference type="GO" id="GO:0003949">
    <property type="term" value="F:1-(5-phosphoribosyl)-5-[(5-phosphoribosylamino)methylideneamino]imidazole-4-carboxamide isomerase activity"/>
    <property type="evidence" value="ECO:0007669"/>
    <property type="project" value="UniProtKB-EC"/>
</dbReference>
<comment type="pathway">
    <text evidence="3 9 11">Amino-acid biosynthesis; L-histidine biosynthesis; L-histidine from 5-phospho-alpha-D-ribose 1-diphosphate: step 4/9.</text>
</comment>
<dbReference type="InterPro" id="IPR013785">
    <property type="entry name" value="Aldolase_TIM"/>
</dbReference>
<dbReference type="Pfam" id="PF00977">
    <property type="entry name" value="His_biosynth"/>
    <property type="match status" value="1"/>
</dbReference>
<dbReference type="EMBL" id="JACOOK010000001">
    <property type="protein sequence ID" value="MBC5615987.1"/>
    <property type="molecule type" value="Genomic_DNA"/>
</dbReference>
<evidence type="ECO:0000256" key="3">
    <source>
        <dbReference type="ARBA" id="ARBA00005133"/>
    </source>
</evidence>
<dbReference type="InterPro" id="IPR023016">
    <property type="entry name" value="HisA/PriA"/>
</dbReference>
<gene>
    <name evidence="9 12" type="primary">hisA</name>
    <name evidence="12" type="ORF">H8S08_03000</name>
</gene>
<comment type="caution">
    <text evidence="12">The sequence shown here is derived from an EMBL/GenBank/DDBJ whole genome shotgun (WGS) entry which is preliminary data.</text>
</comment>
<keyword evidence="7 9" id="KW-0368">Histidine biosynthesis</keyword>
<proteinExistence type="inferred from homology"/>
<evidence type="ECO:0000256" key="6">
    <source>
        <dbReference type="ARBA" id="ARBA00022605"/>
    </source>
</evidence>
<name>A0ABR7CK73_9BACT</name>
<feature type="active site" description="Proton acceptor" evidence="9">
    <location>
        <position position="9"/>
    </location>
</feature>
<dbReference type="Gene3D" id="3.20.20.70">
    <property type="entry name" value="Aldolase class I"/>
    <property type="match status" value="1"/>
</dbReference>
<evidence type="ECO:0000256" key="2">
    <source>
        <dbReference type="ARBA" id="ARBA00004496"/>
    </source>
</evidence>
<dbReference type="SUPFAM" id="SSF51366">
    <property type="entry name" value="Ribulose-phoshate binding barrel"/>
    <property type="match status" value="1"/>
</dbReference>
<reference evidence="12 13" key="1">
    <citation type="submission" date="2020-08" db="EMBL/GenBank/DDBJ databases">
        <title>Genome public.</title>
        <authorList>
            <person name="Liu C."/>
            <person name="Sun Q."/>
        </authorList>
    </citation>
    <scope>NUCLEOTIDE SEQUENCE [LARGE SCALE GENOMIC DNA]</scope>
    <source>
        <strain evidence="12 13">New-7</strain>
    </source>
</reference>
<dbReference type="HAMAP" id="MF_01014">
    <property type="entry name" value="HisA"/>
    <property type="match status" value="1"/>
</dbReference>
<evidence type="ECO:0000256" key="9">
    <source>
        <dbReference type="HAMAP-Rule" id="MF_01014"/>
    </source>
</evidence>
<dbReference type="InterPro" id="IPR011060">
    <property type="entry name" value="RibuloseP-bd_barrel"/>
</dbReference>
<keyword evidence="8 9" id="KW-0413">Isomerase</keyword>
<comment type="similarity">
    <text evidence="4 9 10">Belongs to the HisA/HisF family.</text>
</comment>
<evidence type="ECO:0000313" key="13">
    <source>
        <dbReference type="Proteomes" id="UP000636891"/>
    </source>
</evidence>
<accession>A0ABR7CK73</accession>
<dbReference type="EC" id="5.3.1.16" evidence="9 11"/>
<evidence type="ECO:0000256" key="11">
    <source>
        <dbReference type="RuleBase" id="RU003658"/>
    </source>
</evidence>
<dbReference type="RefSeq" id="WP_118657132.1">
    <property type="nucleotide sequence ID" value="NZ_JACOOK010000001.1"/>
</dbReference>
<evidence type="ECO:0000313" key="12">
    <source>
        <dbReference type="EMBL" id="MBC5615987.1"/>
    </source>
</evidence>
<evidence type="ECO:0000256" key="8">
    <source>
        <dbReference type="ARBA" id="ARBA00023235"/>
    </source>
</evidence>
<dbReference type="InterPro" id="IPR044524">
    <property type="entry name" value="Isoase_HisA-like"/>
</dbReference>
<feature type="active site" description="Proton donor" evidence="9">
    <location>
        <position position="131"/>
    </location>
</feature>
<evidence type="ECO:0000256" key="7">
    <source>
        <dbReference type="ARBA" id="ARBA00023102"/>
    </source>
</evidence>
<organism evidence="12 13">
    <name type="scientific">Alistipes hominis</name>
    <dbReference type="NCBI Taxonomy" id="2763015"/>
    <lineage>
        <taxon>Bacteria</taxon>
        <taxon>Pseudomonadati</taxon>
        <taxon>Bacteroidota</taxon>
        <taxon>Bacteroidia</taxon>
        <taxon>Bacteroidales</taxon>
        <taxon>Rikenellaceae</taxon>
        <taxon>Alistipes</taxon>
    </lineage>
</organism>
<dbReference type="Proteomes" id="UP000636891">
    <property type="component" value="Unassembled WGS sequence"/>
</dbReference>
<comment type="subcellular location">
    <subcellularLocation>
        <location evidence="2 9 11">Cytoplasm</location>
    </subcellularLocation>
</comment>
<keyword evidence="5 9" id="KW-0963">Cytoplasm</keyword>
<comment type="catalytic activity">
    <reaction evidence="1 9 11">
        <text>1-(5-phospho-beta-D-ribosyl)-5-[(5-phospho-beta-D-ribosylamino)methylideneamino]imidazole-4-carboxamide = 5-[(5-phospho-1-deoxy-D-ribulos-1-ylimino)methylamino]-1-(5-phospho-beta-D-ribosyl)imidazole-4-carboxamide</text>
        <dbReference type="Rhea" id="RHEA:15469"/>
        <dbReference type="ChEBI" id="CHEBI:58435"/>
        <dbReference type="ChEBI" id="CHEBI:58525"/>
        <dbReference type="EC" id="5.3.1.16"/>
    </reaction>
</comment>
<keyword evidence="13" id="KW-1185">Reference proteome</keyword>
<keyword evidence="6 9" id="KW-0028">Amino-acid biosynthesis</keyword>
<evidence type="ECO:0000256" key="10">
    <source>
        <dbReference type="RuleBase" id="RU003657"/>
    </source>
</evidence>
<dbReference type="CDD" id="cd04732">
    <property type="entry name" value="HisA"/>
    <property type="match status" value="1"/>
</dbReference>
<evidence type="ECO:0000256" key="5">
    <source>
        <dbReference type="ARBA" id="ARBA00022490"/>
    </source>
</evidence>
<protein>
    <recommendedName>
        <fullName evidence="9 11">1-(5-phosphoribosyl)-5-[(5-phosphoribosylamino)methylideneamino] imidazole-4-carboxamide isomerase</fullName>
        <ecNumber evidence="9 11">5.3.1.16</ecNumber>
    </recommendedName>
    <alternativeName>
        <fullName evidence="9">Phosphoribosylformimino-5-aminoimidazole carboxamide ribotide isomerase</fullName>
    </alternativeName>
</protein>
<dbReference type="PANTHER" id="PTHR43090">
    <property type="entry name" value="1-(5-PHOSPHORIBOSYL)-5-[(5-PHOSPHORIBOSYLAMINO)METHYLIDENEAMINO] IMIDAZOLE-4-CARBOXAMIDE ISOMERASE"/>
    <property type="match status" value="1"/>
</dbReference>
<dbReference type="NCBIfam" id="TIGR00007">
    <property type="entry name" value="1-(5-phosphoribosyl)-5-[(5-phosphoribosylamino)methylideneamino]imidazole-4-carboxamide isomerase"/>
    <property type="match status" value="1"/>
</dbReference>
<dbReference type="PANTHER" id="PTHR43090:SF2">
    <property type="entry name" value="1-(5-PHOSPHORIBOSYL)-5-[(5-PHOSPHORIBOSYLAMINO)METHYLIDENEAMINO] IMIDAZOLE-4-CARBOXAMIDE ISOMERASE"/>
    <property type="match status" value="1"/>
</dbReference>
<evidence type="ECO:0000256" key="4">
    <source>
        <dbReference type="ARBA" id="ARBA00009667"/>
    </source>
</evidence>
<dbReference type="InterPro" id="IPR006063">
    <property type="entry name" value="HisA_bact_arch"/>
</dbReference>
<dbReference type="InterPro" id="IPR006062">
    <property type="entry name" value="His_biosynth"/>
</dbReference>